<reference evidence="2" key="1">
    <citation type="submission" date="2022-12" db="EMBL/GenBank/DDBJ databases">
        <title>Gycomyces niveus sp.nov.,a novel actinomycete isolated from soil in Shouguan.</title>
        <authorList>
            <person name="Yang X."/>
        </authorList>
    </citation>
    <scope>NUCLEOTIDE SEQUENCE</scope>
    <source>
        <strain evidence="2">NEAU-A15</strain>
    </source>
</reference>
<dbReference type="EMBL" id="JAPZVP010000016">
    <property type="protein sequence ID" value="MDA1361775.1"/>
    <property type="molecule type" value="Genomic_DNA"/>
</dbReference>
<evidence type="ECO:0000313" key="3">
    <source>
        <dbReference type="Proteomes" id="UP001146067"/>
    </source>
</evidence>
<comment type="caution">
    <text evidence="2">The sequence shown here is derived from an EMBL/GenBank/DDBJ whole genome shotgun (WGS) entry which is preliminary data.</text>
</comment>
<dbReference type="RefSeq" id="WP_270111808.1">
    <property type="nucleotide sequence ID" value="NZ_JAPZVP010000016.1"/>
</dbReference>
<organism evidence="2 3">
    <name type="scientific">Glycomyces luteolus</name>
    <dbReference type="NCBI Taxonomy" id="2670330"/>
    <lineage>
        <taxon>Bacteria</taxon>
        <taxon>Bacillati</taxon>
        <taxon>Actinomycetota</taxon>
        <taxon>Actinomycetes</taxon>
        <taxon>Glycomycetales</taxon>
        <taxon>Glycomycetaceae</taxon>
        <taxon>Glycomyces</taxon>
    </lineage>
</organism>
<keyword evidence="3" id="KW-1185">Reference proteome</keyword>
<name>A0A9X3PN09_9ACTN</name>
<dbReference type="AlphaFoldDB" id="A0A9X3PN09"/>
<feature type="compositionally biased region" description="Basic and acidic residues" evidence="1">
    <location>
        <begin position="181"/>
        <end position="194"/>
    </location>
</feature>
<dbReference type="Proteomes" id="UP001146067">
    <property type="component" value="Unassembled WGS sequence"/>
</dbReference>
<sequence>MPGLEVDPDDLIDVGEITLPYAADFYDEMANRLAAIGNSAGRGLIPTLSSSPAGNALGEAIMRCQRFLYAVTEETADSHRAVGVSVAEAGYEYRQADNAGARDFEMTGEGLTGSVASEFTKVDEGEYDYDSGYRFNNFDTAEKGSGYEDALSGDPRQPVDHQDYEIEPEPLFGRPPGLTDRGGDRPPLDERRGR</sequence>
<proteinExistence type="predicted"/>
<protein>
    <submittedName>
        <fullName evidence="2">Uncharacterized protein</fullName>
    </submittedName>
</protein>
<gene>
    <name evidence="2" type="ORF">O1R50_19255</name>
</gene>
<feature type="region of interest" description="Disordered" evidence="1">
    <location>
        <begin position="144"/>
        <end position="194"/>
    </location>
</feature>
<evidence type="ECO:0000256" key="1">
    <source>
        <dbReference type="SAM" id="MobiDB-lite"/>
    </source>
</evidence>
<evidence type="ECO:0000313" key="2">
    <source>
        <dbReference type="EMBL" id="MDA1361775.1"/>
    </source>
</evidence>
<accession>A0A9X3PN09</accession>